<dbReference type="GO" id="GO:0003677">
    <property type="term" value="F:DNA binding"/>
    <property type="evidence" value="ECO:0007669"/>
    <property type="project" value="InterPro"/>
</dbReference>
<dbReference type="InterPro" id="IPR009061">
    <property type="entry name" value="DNA-bd_dom_put_sf"/>
</dbReference>
<comment type="caution">
    <text evidence="2">The sequence shown here is derived from an EMBL/GenBank/DDBJ whole genome shotgun (WGS) entry which is preliminary data.</text>
</comment>
<dbReference type="GO" id="GO:0006355">
    <property type="term" value="P:regulation of DNA-templated transcription"/>
    <property type="evidence" value="ECO:0007669"/>
    <property type="project" value="InterPro"/>
</dbReference>
<name>X1RUW9_9ZZZZ</name>
<dbReference type="SUPFAM" id="SSF46955">
    <property type="entry name" value="Putative DNA-binding domain"/>
    <property type="match status" value="1"/>
</dbReference>
<organism evidence="2">
    <name type="scientific">marine sediment metagenome</name>
    <dbReference type="NCBI Taxonomy" id="412755"/>
    <lineage>
        <taxon>unclassified sequences</taxon>
        <taxon>metagenomes</taxon>
        <taxon>ecological metagenomes</taxon>
    </lineage>
</organism>
<reference evidence="2" key="1">
    <citation type="journal article" date="2014" name="Front. Microbiol.">
        <title>High frequency of phylogenetically diverse reductive dehalogenase-homologous genes in deep subseafloor sedimentary metagenomes.</title>
        <authorList>
            <person name="Kawai M."/>
            <person name="Futagami T."/>
            <person name="Toyoda A."/>
            <person name="Takaki Y."/>
            <person name="Nishi S."/>
            <person name="Hori S."/>
            <person name="Arai W."/>
            <person name="Tsubouchi T."/>
            <person name="Morono Y."/>
            <person name="Uchiyama I."/>
            <person name="Ito T."/>
            <person name="Fujiyama A."/>
            <person name="Inagaki F."/>
            <person name="Takami H."/>
        </authorList>
    </citation>
    <scope>NUCLEOTIDE SEQUENCE</scope>
    <source>
        <strain evidence="2">Expedition CK06-06</strain>
    </source>
</reference>
<evidence type="ECO:0000313" key="2">
    <source>
        <dbReference type="EMBL" id="GAI84547.1"/>
    </source>
</evidence>
<dbReference type="Gene3D" id="1.10.1660.10">
    <property type="match status" value="1"/>
</dbReference>
<gene>
    <name evidence="2" type="ORF">S12H4_17318</name>
</gene>
<protein>
    <recommendedName>
        <fullName evidence="1">HTH merR-type domain-containing protein</fullName>
    </recommendedName>
</protein>
<dbReference type="AlphaFoldDB" id="X1RUW9"/>
<feature type="non-terminal residue" evidence="2">
    <location>
        <position position="192"/>
    </location>
</feature>
<feature type="domain" description="HTH merR-type" evidence="1">
    <location>
        <begin position="9"/>
        <end position="80"/>
    </location>
</feature>
<sequence>MSSEWQGFYSTAQVSRLARIPLSTIYEWRRRGIIRPSLELVEGDLVADEGYSYSDLTLIRIIKALRDQRLDFDSAARALRHMYERLGPPDRGWVNETVYVVGNRIYVDRPDEWEITDATELGQRVMETLFGDLFEELREIDEEASIFISLKYLAKSCACFNPVSFSSISILPLNTSLTFHSVSPCLTKIICV</sequence>
<proteinExistence type="predicted"/>
<accession>X1RUW9</accession>
<dbReference type="EMBL" id="BARW01008452">
    <property type="protein sequence ID" value="GAI84547.1"/>
    <property type="molecule type" value="Genomic_DNA"/>
</dbReference>
<dbReference type="InterPro" id="IPR000551">
    <property type="entry name" value="MerR-type_HTH_dom"/>
</dbReference>
<evidence type="ECO:0000259" key="1">
    <source>
        <dbReference type="Pfam" id="PF13411"/>
    </source>
</evidence>
<dbReference type="Pfam" id="PF13411">
    <property type="entry name" value="MerR_1"/>
    <property type="match status" value="1"/>
</dbReference>